<organism evidence="1 2">
    <name type="scientific">Paramecium bursaria Chlorella virus NY2A</name>
    <name type="common">PBCV-NY2A</name>
    <dbReference type="NCBI Taxonomy" id="46021"/>
    <lineage>
        <taxon>Viruses</taxon>
        <taxon>Varidnaviria</taxon>
        <taxon>Bamfordvirae</taxon>
        <taxon>Nucleocytoviricota</taxon>
        <taxon>Megaviricetes</taxon>
        <taxon>Algavirales</taxon>
        <taxon>Phycodnaviridae</taxon>
        <taxon>Chlorovirus</taxon>
        <taxon>Chlorovirus americanus</taxon>
    </lineage>
</organism>
<dbReference type="GeneID" id="5659361"/>
<dbReference type="KEGG" id="vg:5659361"/>
<proteinExistence type="predicted"/>
<evidence type="ECO:0000313" key="1">
    <source>
        <dbReference type="EMBL" id="ABT15036.1"/>
    </source>
</evidence>
<sequence>MRIFYPRSESHLLQSLFRHPLNCRSCRSKRSPKKPIKLMTKLALHKSSIKCSIRMIHGLRARRINLRN</sequence>
<reference evidence="1 2" key="1">
    <citation type="journal article" date="2007" name="Virology">
        <title>Sequence and annotation of the 369-kb NY-2A and the 345-kb AR158 viruses that infect Chlorella NC64A.</title>
        <authorList>
            <person name="Fitzgerald L.A."/>
            <person name="Graves M.V."/>
            <person name="Li X."/>
            <person name="Feldblyum T."/>
            <person name="Nierman W.C."/>
            <person name="Van Etten J.L."/>
        </authorList>
    </citation>
    <scope>NUCLEOTIDE SEQUENCE [LARGE SCALE GENOMIC DNA]</scope>
    <source>
        <strain evidence="1 2">NY-2A</strain>
    </source>
</reference>
<name>A7IXG2_PBCVN</name>
<gene>
    <name evidence="1" type="primary">b637R</name>
    <name evidence="1" type="ORF">NY2A_b637R</name>
</gene>
<accession>A7IXG2</accession>
<dbReference type="EMBL" id="DQ491002">
    <property type="protein sequence ID" value="ABT15036.1"/>
    <property type="molecule type" value="Genomic_DNA"/>
</dbReference>
<dbReference type="RefSeq" id="YP_001497833.1">
    <property type="nucleotide sequence ID" value="NC_009898.1"/>
</dbReference>
<evidence type="ECO:0000313" key="2">
    <source>
        <dbReference type="Proteomes" id="UP000202419"/>
    </source>
</evidence>
<dbReference type="Proteomes" id="UP000202419">
    <property type="component" value="Segment"/>
</dbReference>
<organismHost>
    <name type="scientific">Chlorella</name>
    <dbReference type="NCBI Taxonomy" id="3071"/>
</organismHost>
<keyword evidence="2" id="KW-1185">Reference proteome</keyword>
<protein>
    <submittedName>
        <fullName evidence="1">Uncharacterized protein b637R</fullName>
    </submittedName>
</protein>